<dbReference type="PIRSF" id="PIRSF006809">
    <property type="entry name" value="GTP-binding_hflX_prd"/>
    <property type="match status" value="1"/>
</dbReference>
<keyword evidence="1" id="KW-0479">Metal-binding</keyword>
<feature type="compositionally biased region" description="Basic and acidic residues" evidence="6">
    <location>
        <begin position="175"/>
        <end position="185"/>
    </location>
</feature>
<dbReference type="RefSeq" id="WP_257714808.1">
    <property type="nucleotide sequence ID" value="NZ_JANJOU010000002.1"/>
</dbReference>
<dbReference type="PANTHER" id="PTHR10229">
    <property type="entry name" value="GTP-BINDING PROTEIN HFLX"/>
    <property type="match status" value="1"/>
</dbReference>
<keyword evidence="4 5" id="KW-0342">GTP-binding</keyword>
<dbReference type="PROSITE" id="PS51705">
    <property type="entry name" value="G_HFLX"/>
    <property type="match status" value="1"/>
</dbReference>
<dbReference type="Gene3D" id="3.40.50.11060">
    <property type="entry name" value="GTPase HflX, N-terminal domain"/>
    <property type="match status" value="1"/>
</dbReference>
<dbReference type="PRINTS" id="PR00326">
    <property type="entry name" value="GTP1OBG"/>
</dbReference>
<dbReference type="HAMAP" id="MF_00900">
    <property type="entry name" value="GTPase_HflX"/>
    <property type="match status" value="1"/>
</dbReference>
<comment type="similarity">
    <text evidence="5">Belongs to the TRAFAC class OBG-HflX-like GTPase superfamily. HflX GTPase family.</text>
</comment>
<comment type="function">
    <text evidence="5">GTPase that associates with the 50S ribosomal subunit and may have a role during protein synthesis or ribosome biogenesis.</text>
</comment>
<reference evidence="8 9" key="1">
    <citation type="submission" date="2022-06" db="EMBL/GenBank/DDBJ databases">
        <title>Roseomonas CN29.</title>
        <authorList>
            <person name="Cheng Y."/>
            <person name="He X."/>
        </authorList>
    </citation>
    <scope>NUCLEOTIDE SEQUENCE [LARGE SCALE GENOMIC DNA]</scope>
    <source>
        <strain evidence="8 9">CN29</strain>
    </source>
</reference>
<dbReference type="Gene3D" id="3.40.50.300">
    <property type="entry name" value="P-loop containing nucleotide triphosphate hydrolases"/>
    <property type="match status" value="1"/>
</dbReference>
<keyword evidence="3" id="KW-0460">Magnesium</keyword>
<dbReference type="Proteomes" id="UP001524642">
    <property type="component" value="Unassembled WGS sequence"/>
</dbReference>
<comment type="subcellular location">
    <subcellularLocation>
        <location evidence="5">Cytoplasm</location>
    </subcellularLocation>
    <text evidence="5">May associate with membranes.</text>
</comment>
<dbReference type="Pfam" id="PF16360">
    <property type="entry name" value="GTP-bdg_M"/>
    <property type="match status" value="1"/>
</dbReference>
<dbReference type="InterPro" id="IPR032305">
    <property type="entry name" value="GTP-bd_M"/>
</dbReference>
<keyword evidence="2 5" id="KW-0547">Nucleotide-binding</keyword>
<gene>
    <name evidence="5 8" type="primary">hflX</name>
    <name evidence="8" type="ORF">NRP21_03590</name>
</gene>
<feature type="region of interest" description="Disordered" evidence="6">
    <location>
        <begin position="175"/>
        <end position="196"/>
    </location>
</feature>
<dbReference type="CDD" id="cd01878">
    <property type="entry name" value="HflX"/>
    <property type="match status" value="1"/>
</dbReference>
<dbReference type="InterPro" id="IPR042108">
    <property type="entry name" value="GTPase_HflX_N_sf"/>
</dbReference>
<evidence type="ECO:0000256" key="1">
    <source>
        <dbReference type="ARBA" id="ARBA00022723"/>
    </source>
</evidence>
<dbReference type="InterPro" id="IPR016496">
    <property type="entry name" value="GTPase_HflX"/>
</dbReference>
<evidence type="ECO:0000256" key="5">
    <source>
        <dbReference type="HAMAP-Rule" id="MF_00900"/>
    </source>
</evidence>
<evidence type="ECO:0000256" key="4">
    <source>
        <dbReference type="ARBA" id="ARBA00023134"/>
    </source>
</evidence>
<evidence type="ECO:0000259" key="7">
    <source>
        <dbReference type="PROSITE" id="PS51705"/>
    </source>
</evidence>
<dbReference type="InterPro" id="IPR025121">
    <property type="entry name" value="GTPase_HflX_N"/>
</dbReference>
<accession>A0ABT1X074</accession>
<comment type="caution">
    <text evidence="8">The sequence shown here is derived from an EMBL/GenBank/DDBJ whole genome shotgun (WGS) entry which is preliminary data.</text>
</comment>
<keyword evidence="9" id="KW-1185">Reference proteome</keyword>
<name>A0ABT1X074_9PROT</name>
<evidence type="ECO:0000256" key="6">
    <source>
        <dbReference type="SAM" id="MobiDB-lite"/>
    </source>
</evidence>
<evidence type="ECO:0000256" key="3">
    <source>
        <dbReference type="ARBA" id="ARBA00022842"/>
    </source>
</evidence>
<organism evidence="8 9">
    <name type="scientific">Roseomonas populi</name>
    <dbReference type="NCBI Taxonomy" id="3121582"/>
    <lineage>
        <taxon>Bacteria</taxon>
        <taxon>Pseudomonadati</taxon>
        <taxon>Pseudomonadota</taxon>
        <taxon>Alphaproteobacteria</taxon>
        <taxon>Acetobacterales</taxon>
        <taxon>Roseomonadaceae</taxon>
        <taxon>Roseomonas</taxon>
    </lineage>
</organism>
<dbReference type="InterPro" id="IPR030394">
    <property type="entry name" value="G_HFLX_dom"/>
</dbReference>
<feature type="domain" description="Hflx-type G" evidence="7">
    <location>
        <begin position="230"/>
        <end position="395"/>
    </location>
</feature>
<comment type="subunit">
    <text evidence="5">Monomer. Associates with the 50S ribosomal subunit.</text>
</comment>
<dbReference type="NCBIfam" id="TIGR03156">
    <property type="entry name" value="GTP_HflX"/>
    <property type="match status" value="1"/>
</dbReference>
<dbReference type="InterPro" id="IPR027417">
    <property type="entry name" value="P-loop_NTPase"/>
</dbReference>
<dbReference type="Gene3D" id="6.10.250.2860">
    <property type="match status" value="1"/>
</dbReference>
<evidence type="ECO:0000313" key="9">
    <source>
        <dbReference type="Proteomes" id="UP001524642"/>
    </source>
</evidence>
<dbReference type="InterPro" id="IPR006073">
    <property type="entry name" value="GTP-bd"/>
</dbReference>
<evidence type="ECO:0000256" key="2">
    <source>
        <dbReference type="ARBA" id="ARBA00022741"/>
    </source>
</evidence>
<sequence>MDTRPPTPRAVLVGIQMPQVDDVAHEASLEELGRLVKTLGYEVVGTVSQKREGTGAGSLLGSGKLAELAAMTGGTGVVGSMAPPPRSKARARFEGASNAADPAGPEPEATRWPEFVIVDHELSPSQIRNLERATGAQVLDRTGVIVEIFHRHANTREAKLQVEMARLKYVAPRLRESSGGGERRQGPGAGESNLDLDRRKIRDRLAELKEQLEAVQRDSDNRRSARRDQLRVALVGYTNAGKSSLMRALTGSQVLVEDKLFATLDTTVRILQPETRPRVLVSDTVGFIKQLPHDLVASFRSTLTEALEASLLLFVVDASDPTYEAQLEVSRSVLREIGADVVPSRLVLNKMDRVDETGRAALAAKHPDAIMLSAHSPGDVSALQDTIIAFFEAEMIEDVLLLPYAKQGLIGEVYESARVLSEEYDESGRVLKVRGLPGAIARLRQSLAAA</sequence>
<dbReference type="Pfam" id="PF13167">
    <property type="entry name" value="GTP-bdg_N"/>
    <property type="match status" value="2"/>
</dbReference>
<evidence type="ECO:0000313" key="8">
    <source>
        <dbReference type="EMBL" id="MCR0981129.1"/>
    </source>
</evidence>
<dbReference type="Pfam" id="PF01926">
    <property type="entry name" value="MMR_HSR1"/>
    <property type="match status" value="1"/>
</dbReference>
<protein>
    <recommendedName>
        <fullName evidence="5">GTPase HflX</fullName>
    </recommendedName>
    <alternativeName>
        <fullName evidence="5">GTP-binding protein HflX</fullName>
    </alternativeName>
</protein>
<dbReference type="PANTHER" id="PTHR10229:SF0">
    <property type="entry name" value="GTP-BINDING PROTEIN 6-RELATED"/>
    <property type="match status" value="1"/>
</dbReference>
<dbReference type="EMBL" id="JANJOU010000002">
    <property type="protein sequence ID" value="MCR0981129.1"/>
    <property type="molecule type" value="Genomic_DNA"/>
</dbReference>
<dbReference type="SUPFAM" id="SSF52540">
    <property type="entry name" value="P-loop containing nucleoside triphosphate hydrolases"/>
    <property type="match status" value="1"/>
</dbReference>
<proteinExistence type="inferred from homology"/>
<keyword evidence="5" id="KW-0963">Cytoplasm</keyword>